<dbReference type="InterPro" id="IPR056335">
    <property type="entry name" value="BBS7_hairpin"/>
</dbReference>
<feature type="region of interest" description="Disordered" evidence="1">
    <location>
        <begin position="43"/>
        <end position="66"/>
    </location>
</feature>
<dbReference type="PANTHER" id="PTHR16074">
    <property type="entry name" value="BARDET-BIEDL SYNDROME 7 PROTEIN"/>
    <property type="match status" value="1"/>
</dbReference>
<evidence type="ECO:0000259" key="2">
    <source>
        <dbReference type="Pfam" id="PF23349"/>
    </source>
</evidence>
<dbReference type="AlphaFoldDB" id="A0A7S0H075"/>
<dbReference type="GO" id="GO:0005930">
    <property type="term" value="C:axoneme"/>
    <property type="evidence" value="ECO:0007669"/>
    <property type="project" value="TreeGrafter"/>
</dbReference>
<dbReference type="PANTHER" id="PTHR16074:SF4">
    <property type="entry name" value="BARDET-BIEDL SYNDROME 7 PROTEIN"/>
    <property type="match status" value="1"/>
</dbReference>
<dbReference type="Pfam" id="PF23361">
    <property type="entry name" value="BBS7_pf"/>
    <property type="match status" value="1"/>
</dbReference>
<dbReference type="GO" id="GO:0016020">
    <property type="term" value="C:membrane"/>
    <property type="evidence" value="ECO:0007669"/>
    <property type="project" value="TreeGrafter"/>
</dbReference>
<feature type="domain" description="BBS7 platform" evidence="3">
    <location>
        <begin position="74"/>
        <end position="176"/>
    </location>
</feature>
<dbReference type="GO" id="GO:0008104">
    <property type="term" value="P:intracellular protein localization"/>
    <property type="evidence" value="ECO:0007669"/>
    <property type="project" value="TreeGrafter"/>
</dbReference>
<evidence type="ECO:0000256" key="1">
    <source>
        <dbReference type="SAM" id="MobiDB-lite"/>
    </source>
</evidence>
<dbReference type="EMBL" id="HBEN01015110">
    <property type="protein sequence ID" value="CAD8452259.1"/>
    <property type="molecule type" value="Transcribed_RNA"/>
</dbReference>
<feature type="domain" description="BBS7 helical hairpin" evidence="2">
    <location>
        <begin position="187"/>
        <end position="291"/>
    </location>
</feature>
<proteinExistence type="predicted"/>
<organism evidence="4">
    <name type="scientific">Micromonas pusilla</name>
    <name type="common">Picoplanktonic green alga</name>
    <name type="synonym">Chromulina pusilla</name>
    <dbReference type="NCBI Taxonomy" id="38833"/>
    <lineage>
        <taxon>Eukaryota</taxon>
        <taxon>Viridiplantae</taxon>
        <taxon>Chlorophyta</taxon>
        <taxon>Mamiellophyceae</taxon>
        <taxon>Mamiellales</taxon>
        <taxon>Mamiellaceae</taxon>
        <taxon>Micromonas</taxon>
    </lineage>
</organism>
<dbReference type="GO" id="GO:0034464">
    <property type="term" value="C:BBSome"/>
    <property type="evidence" value="ECO:0007669"/>
    <property type="project" value="TreeGrafter"/>
</dbReference>
<dbReference type="Pfam" id="PF23349">
    <property type="entry name" value="BBS7_hp"/>
    <property type="match status" value="1"/>
</dbReference>
<evidence type="ECO:0000313" key="4">
    <source>
        <dbReference type="EMBL" id="CAD8452259.1"/>
    </source>
</evidence>
<evidence type="ECO:0000259" key="3">
    <source>
        <dbReference type="Pfam" id="PF23361"/>
    </source>
</evidence>
<name>A0A7S0H075_MICPS</name>
<protein>
    <submittedName>
        <fullName evidence="4">Uncharacterized protein</fullName>
    </submittedName>
</protein>
<gene>
    <name evidence="4" type="ORF">MSP1401_LOCUS12653</name>
</gene>
<dbReference type="GO" id="GO:0060271">
    <property type="term" value="P:cilium assembly"/>
    <property type="evidence" value="ECO:0007669"/>
    <property type="project" value="TreeGrafter"/>
</dbReference>
<accession>A0A7S0H075</accession>
<dbReference type="InterPro" id="IPR056333">
    <property type="entry name" value="BBS7_pf_dom"/>
</dbReference>
<reference evidence="4" key="1">
    <citation type="submission" date="2021-01" db="EMBL/GenBank/DDBJ databases">
        <authorList>
            <person name="Corre E."/>
            <person name="Pelletier E."/>
            <person name="Niang G."/>
            <person name="Scheremetjew M."/>
            <person name="Finn R."/>
            <person name="Kale V."/>
            <person name="Holt S."/>
            <person name="Cochrane G."/>
            <person name="Meng A."/>
            <person name="Brown T."/>
            <person name="Cohen L."/>
        </authorList>
    </citation>
    <scope>NUCLEOTIDE SEQUENCE</scope>
    <source>
        <strain evidence="4">CCAC1681</strain>
    </source>
</reference>
<sequence>MRCQEGAPGTIRACVLPLRPPKTVTEVVREVKPLCLHRRVLTGDEDTHMSSSHRQKDKGEPETESRGVFGAGRVADLLTVTGDFSAEDAHQWVAEMLDDVPNKLAETSSSFDDDGDSSYVFSYDFENVLLGTRLRVAGRAGAARFWSDGATPLALVKEFIGRVAAKTNVRVRFAFDGDERIPVFFARRIDPLIQNTIALAKQETLLEGLLELKMQEPELEGFLSPEFKAVLAEEKTVVASARARRGRLAYLVGVVKDFFVDWHKFRGENVKSAMHEVDRAFQEYSLKRLVDVLEQRRR</sequence>
<dbReference type="GO" id="GO:0036064">
    <property type="term" value="C:ciliary basal body"/>
    <property type="evidence" value="ECO:0007669"/>
    <property type="project" value="TreeGrafter"/>
</dbReference>